<keyword evidence="2 15" id="KW-0813">Transport</keyword>
<evidence type="ECO:0000256" key="12">
    <source>
        <dbReference type="ARBA" id="ARBA00025614"/>
    </source>
</evidence>
<evidence type="ECO:0000256" key="7">
    <source>
        <dbReference type="ARBA" id="ARBA00022989"/>
    </source>
</evidence>
<evidence type="ECO:0000256" key="13">
    <source>
        <dbReference type="ARBA" id="ARBA00026054"/>
    </source>
</evidence>
<evidence type="ECO:0000256" key="15">
    <source>
        <dbReference type="HAMAP-Rule" id="MF_01398"/>
    </source>
</evidence>
<evidence type="ECO:0000256" key="10">
    <source>
        <dbReference type="ARBA" id="ARBA00023310"/>
    </source>
</evidence>
<keyword evidence="7 15" id="KW-1133">Transmembrane helix</keyword>
<dbReference type="InterPro" id="IPR028987">
    <property type="entry name" value="ATP_synth_B-like_membr_sf"/>
</dbReference>
<evidence type="ECO:0000256" key="5">
    <source>
        <dbReference type="ARBA" id="ARBA00022692"/>
    </source>
</evidence>
<organism evidence="17 18">
    <name type="scientific">Steroidobacter agaridevorans</name>
    <dbReference type="NCBI Taxonomy" id="2695856"/>
    <lineage>
        <taxon>Bacteria</taxon>
        <taxon>Pseudomonadati</taxon>
        <taxon>Pseudomonadota</taxon>
        <taxon>Gammaproteobacteria</taxon>
        <taxon>Steroidobacterales</taxon>
        <taxon>Steroidobacteraceae</taxon>
        <taxon>Steroidobacter</taxon>
    </lineage>
</organism>
<keyword evidence="6 15" id="KW-0375">Hydrogen ion transport</keyword>
<evidence type="ECO:0000256" key="11">
    <source>
        <dbReference type="ARBA" id="ARBA00025198"/>
    </source>
</evidence>
<keyword evidence="18" id="KW-1185">Reference proteome</keyword>
<keyword evidence="8 15" id="KW-0406">Ion transport</keyword>
<evidence type="ECO:0000256" key="16">
    <source>
        <dbReference type="RuleBase" id="RU003848"/>
    </source>
</evidence>
<comment type="function">
    <text evidence="12">Component of the F(0) channel, it forms part of the peripheral stalk, linking F(1) to F(0). The b'-subunit is a diverged and duplicated form of b found in plants and photosynthetic bacteria.</text>
</comment>
<keyword evidence="4 15" id="KW-0138">CF(0)</keyword>
<dbReference type="HAMAP" id="MF_01398">
    <property type="entry name" value="ATP_synth_b_bprime"/>
    <property type="match status" value="1"/>
</dbReference>
<dbReference type="EMBL" id="BLJN01000001">
    <property type="protein sequence ID" value="GFE78408.1"/>
    <property type="molecule type" value="Genomic_DNA"/>
</dbReference>
<feature type="transmembrane region" description="Helical" evidence="15">
    <location>
        <begin position="6"/>
        <end position="26"/>
    </location>
</feature>
<keyword evidence="9 15" id="KW-0472">Membrane</keyword>
<dbReference type="AlphaFoldDB" id="A0A829Y651"/>
<dbReference type="Proteomes" id="UP000445000">
    <property type="component" value="Unassembled WGS sequence"/>
</dbReference>
<reference evidence="18" key="1">
    <citation type="submission" date="2020-01" db="EMBL/GenBank/DDBJ databases">
        <title>'Steroidobacter agaridevorans' sp. nov., agar-degrading bacteria isolated from rhizosphere soils.</title>
        <authorList>
            <person name="Ikenaga M."/>
            <person name="Kataoka M."/>
            <person name="Murouchi A."/>
            <person name="Katsuragi S."/>
            <person name="Sakai M."/>
        </authorList>
    </citation>
    <scope>NUCLEOTIDE SEQUENCE [LARGE SCALE GENOMIC DNA]</scope>
    <source>
        <strain evidence="18">YU21-B</strain>
    </source>
</reference>
<protein>
    <recommendedName>
        <fullName evidence="15">ATP synthase subunit b</fullName>
    </recommendedName>
    <alternativeName>
        <fullName evidence="15">ATP synthase F(0) sector subunit b</fullName>
    </alternativeName>
    <alternativeName>
        <fullName evidence="15">ATPase subunit I</fullName>
    </alternativeName>
    <alternativeName>
        <fullName evidence="15">F-type ATPase subunit b</fullName>
        <shortName evidence="15">F-ATPase subunit b</shortName>
    </alternativeName>
</protein>
<evidence type="ECO:0000256" key="1">
    <source>
        <dbReference type="ARBA" id="ARBA00005513"/>
    </source>
</evidence>
<dbReference type="InterPro" id="IPR002146">
    <property type="entry name" value="ATP_synth_b/b'su_bac/chlpt"/>
</dbReference>
<comment type="subunit">
    <text evidence="15">F-type ATPases have 2 components, F(1) - the catalytic core - and F(0) - the membrane proton channel. F(1) has five subunits: alpha(3), beta(3), gamma(1), delta(1), epsilon(1). F(0) has three main subunits: a(1), b(2) and c(10-14). The alpha and beta chains form an alternating ring which encloses part of the gamma chain. F(1) is attached to F(0) by a central stalk formed by the gamma and epsilon chains, while a peripheral stalk is formed by the delta and b chains.</text>
</comment>
<keyword evidence="3 15" id="KW-1003">Cell membrane</keyword>
<dbReference type="InterPro" id="IPR005864">
    <property type="entry name" value="ATP_synth_F0_bsu_bac"/>
</dbReference>
<evidence type="ECO:0000256" key="14">
    <source>
        <dbReference type="ARBA" id="ARBA00037847"/>
    </source>
</evidence>
<evidence type="ECO:0000256" key="9">
    <source>
        <dbReference type="ARBA" id="ARBA00023136"/>
    </source>
</evidence>
<dbReference type="GO" id="GO:0046961">
    <property type="term" value="F:proton-transporting ATPase activity, rotational mechanism"/>
    <property type="evidence" value="ECO:0007669"/>
    <property type="project" value="TreeGrafter"/>
</dbReference>
<dbReference type="GO" id="GO:0005886">
    <property type="term" value="C:plasma membrane"/>
    <property type="evidence" value="ECO:0007669"/>
    <property type="project" value="UniProtKB-SubCell"/>
</dbReference>
<evidence type="ECO:0000256" key="2">
    <source>
        <dbReference type="ARBA" id="ARBA00022448"/>
    </source>
</evidence>
<evidence type="ECO:0000256" key="8">
    <source>
        <dbReference type="ARBA" id="ARBA00023065"/>
    </source>
</evidence>
<comment type="caution">
    <text evidence="17">The sequence shown here is derived from an EMBL/GenBank/DDBJ whole genome shotgun (WGS) entry which is preliminary data.</text>
</comment>
<evidence type="ECO:0000256" key="4">
    <source>
        <dbReference type="ARBA" id="ARBA00022547"/>
    </source>
</evidence>
<name>A0A829Y651_9GAMM</name>
<comment type="similarity">
    <text evidence="1 15 16">Belongs to the ATPase B chain family.</text>
</comment>
<keyword evidence="10 15" id="KW-0066">ATP synthesis</keyword>
<dbReference type="SUPFAM" id="SSF81573">
    <property type="entry name" value="F1F0 ATP synthase subunit B, membrane domain"/>
    <property type="match status" value="1"/>
</dbReference>
<accession>A0A829Y651</accession>
<dbReference type="InterPro" id="IPR050059">
    <property type="entry name" value="ATP_synthase_B_chain"/>
</dbReference>
<gene>
    <name evidence="15 17" type="primary">atpF</name>
    <name evidence="17" type="ORF">GCM10011487_04080</name>
</gene>
<keyword evidence="5 15" id="KW-0812">Transmembrane</keyword>
<dbReference type="GO" id="GO:0012505">
    <property type="term" value="C:endomembrane system"/>
    <property type="evidence" value="ECO:0007669"/>
    <property type="project" value="UniProtKB-SubCell"/>
</dbReference>
<dbReference type="PANTHER" id="PTHR33445:SF1">
    <property type="entry name" value="ATP SYNTHASE SUBUNIT B"/>
    <property type="match status" value="1"/>
</dbReference>
<proteinExistence type="inferred from homology"/>
<dbReference type="Pfam" id="PF00430">
    <property type="entry name" value="ATP-synt_B"/>
    <property type="match status" value="1"/>
</dbReference>
<comment type="function">
    <text evidence="11 15">F(1)F(0) ATP synthase produces ATP from ADP in the presence of a proton or sodium gradient. F-type ATPases consist of two structural domains, F(1) containing the extramembraneous catalytic core and F(0) containing the membrane proton channel, linked together by a central stalk and a peripheral stalk. During catalysis, ATP synthesis in the catalytic domain of F(1) is coupled via a rotary mechanism of the central stalk subunits to proton translocation.</text>
</comment>
<dbReference type="CDD" id="cd06503">
    <property type="entry name" value="ATP-synt_Fo_b"/>
    <property type="match status" value="1"/>
</dbReference>
<evidence type="ECO:0000256" key="6">
    <source>
        <dbReference type="ARBA" id="ARBA00022781"/>
    </source>
</evidence>
<dbReference type="GO" id="GO:0046933">
    <property type="term" value="F:proton-transporting ATP synthase activity, rotational mechanism"/>
    <property type="evidence" value="ECO:0007669"/>
    <property type="project" value="UniProtKB-UniRule"/>
</dbReference>
<evidence type="ECO:0000313" key="18">
    <source>
        <dbReference type="Proteomes" id="UP000445000"/>
    </source>
</evidence>
<comment type="subcellular location">
    <subcellularLocation>
        <location evidence="15">Cell membrane</location>
        <topology evidence="15">Single-pass membrane protein</topology>
    </subcellularLocation>
    <subcellularLocation>
        <location evidence="14">Endomembrane system</location>
        <topology evidence="14">Single-pass membrane protein</topology>
    </subcellularLocation>
</comment>
<dbReference type="NCBIfam" id="TIGR01144">
    <property type="entry name" value="ATP_synt_b"/>
    <property type="match status" value="1"/>
</dbReference>
<comment type="subunit">
    <text evidence="13">F-type ATPases have 2 components, F(1) - the catalytic core - and F(0) - the membrane proton channel. F(1) has five subunits: alpha(3), beta(3), gamma(1), delta(1), epsilon(1). F(0) has four main subunits: a(1), b(2) and c(10-14). The alpha and beta chains form an alternating ring which encloses part of the gamma chain. F(1) is attached to F(0) by a central stalk formed by the gamma and epsilon chains, while a peripheral stalk is formed by the delta and b chains.</text>
</comment>
<sequence>MDPTITIVVQGIAFFAVAWMVMKFGWPHIIAAIEDRQKKIAEGLAAAEKGEKSLAEAKNSANDIIKEAHARAAKIVEQANRRSVEMAEEARGVASAEAERLIAGARQEAALESTRAREELRRDAANLAVFGASKLLGREIDAKAHADLLDKLALEIERG</sequence>
<evidence type="ECO:0000313" key="17">
    <source>
        <dbReference type="EMBL" id="GFE78408.1"/>
    </source>
</evidence>
<dbReference type="GO" id="GO:0045259">
    <property type="term" value="C:proton-transporting ATP synthase complex"/>
    <property type="evidence" value="ECO:0007669"/>
    <property type="project" value="UniProtKB-KW"/>
</dbReference>
<evidence type="ECO:0000256" key="3">
    <source>
        <dbReference type="ARBA" id="ARBA00022475"/>
    </source>
</evidence>
<dbReference type="PANTHER" id="PTHR33445">
    <property type="entry name" value="ATP SYNTHASE SUBUNIT B', CHLOROPLASTIC"/>
    <property type="match status" value="1"/>
</dbReference>
<dbReference type="Gene3D" id="6.10.250.1580">
    <property type="match status" value="1"/>
</dbReference>
<dbReference type="RefSeq" id="WP_202624525.1">
    <property type="nucleotide sequence ID" value="NZ_BLJN01000001.1"/>
</dbReference>
<dbReference type="NCBIfam" id="NF004411">
    <property type="entry name" value="PRK05759.1-2"/>
    <property type="match status" value="1"/>
</dbReference>